<proteinExistence type="predicted"/>
<sequence>MIPIHKKGKDKKKPASYRPISLTSCTVKTLERMVNQRLLWYLENENILAPEQAGFRQFHSTEDQATYLSQEIEDAFQEQRVLFATWIDLQKAFDKVWTDGLLVKLQRCGIASNMLRWVRSYLHNRRARISVNSRVGKKILLRHGVSQ</sequence>
<gene>
    <name evidence="2" type="ORF">V1264_005363</name>
</gene>
<protein>
    <recommendedName>
        <fullName evidence="1">Reverse transcriptase domain-containing protein</fullName>
    </recommendedName>
</protein>
<evidence type="ECO:0000313" key="2">
    <source>
        <dbReference type="EMBL" id="KAK7096016.1"/>
    </source>
</evidence>
<dbReference type="InterPro" id="IPR043502">
    <property type="entry name" value="DNA/RNA_pol_sf"/>
</dbReference>
<dbReference type="Proteomes" id="UP001374579">
    <property type="component" value="Unassembled WGS sequence"/>
</dbReference>
<keyword evidence="3" id="KW-1185">Reference proteome</keyword>
<dbReference type="AlphaFoldDB" id="A0AAN9G5D1"/>
<organism evidence="2 3">
    <name type="scientific">Littorina saxatilis</name>
    <dbReference type="NCBI Taxonomy" id="31220"/>
    <lineage>
        <taxon>Eukaryota</taxon>
        <taxon>Metazoa</taxon>
        <taxon>Spiralia</taxon>
        <taxon>Lophotrochozoa</taxon>
        <taxon>Mollusca</taxon>
        <taxon>Gastropoda</taxon>
        <taxon>Caenogastropoda</taxon>
        <taxon>Littorinimorpha</taxon>
        <taxon>Littorinoidea</taxon>
        <taxon>Littorinidae</taxon>
        <taxon>Littorina</taxon>
    </lineage>
</organism>
<comment type="caution">
    <text evidence="2">The sequence shown here is derived from an EMBL/GenBank/DDBJ whole genome shotgun (WGS) entry which is preliminary data.</text>
</comment>
<evidence type="ECO:0000259" key="1">
    <source>
        <dbReference type="PROSITE" id="PS50878"/>
    </source>
</evidence>
<dbReference type="PANTHER" id="PTHR19446">
    <property type="entry name" value="REVERSE TRANSCRIPTASES"/>
    <property type="match status" value="1"/>
</dbReference>
<reference evidence="2 3" key="1">
    <citation type="submission" date="2024-02" db="EMBL/GenBank/DDBJ databases">
        <title>Chromosome-scale genome assembly of the rough periwinkle Littorina saxatilis.</title>
        <authorList>
            <person name="De Jode A."/>
            <person name="Faria R."/>
            <person name="Formenti G."/>
            <person name="Sims Y."/>
            <person name="Smith T.P."/>
            <person name="Tracey A."/>
            <person name="Wood J.M.D."/>
            <person name="Zagrodzka Z.B."/>
            <person name="Johannesson K."/>
            <person name="Butlin R.K."/>
            <person name="Leder E.H."/>
        </authorList>
    </citation>
    <scope>NUCLEOTIDE SEQUENCE [LARGE SCALE GENOMIC DNA]</scope>
    <source>
        <strain evidence="2">Snail1</strain>
        <tissue evidence="2">Muscle</tissue>
    </source>
</reference>
<evidence type="ECO:0000313" key="3">
    <source>
        <dbReference type="Proteomes" id="UP001374579"/>
    </source>
</evidence>
<dbReference type="PROSITE" id="PS50878">
    <property type="entry name" value="RT_POL"/>
    <property type="match status" value="1"/>
</dbReference>
<dbReference type="Pfam" id="PF00078">
    <property type="entry name" value="RVT_1"/>
    <property type="match status" value="1"/>
</dbReference>
<dbReference type="EMBL" id="JBAMIC010000014">
    <property type="protein sequence ID" value="KAK7096016.1"/>
    <property type="molecule type" value="Genomic_DNA"/>
</dbReference>
<feature type="domain" description="Reverse transcriptase" evidence="1">
    <location>
        <begin position="1"/>
        <end position="147"/>
    </location>
</feature>
<name>A0AAN9G5D1_9CAEN</name>
<dbReference type="InterPro" id="IPR000477">
    <property type="entry name" value="RT_dom"/>
</dbReference>
<accession>A0AAN9G5D1</accession>
<dbReference type="SUPFAM" id="SSF56672">
    <property type="entry name" value="DNA/RNA polymerases"/>
    <property type="match status" value="1"/>
</dbReference>